<reference evidence="7" key="2">
    <citation type="submission" date="2019-07" db="EMBL/GenBank/DDBJ databases">
        <authorList>
            <person name="Seetharam A."/>
            <person name="Woodhouse M."/>
            <person name="Cannon E."/>
        </authorList>
    </citation>
    <scope>NUCLEOTIDE SEQUENCE [LARGE SCALE GENOMIC DNA]</scope>
    <source>
        <strain evidence="7">cv. B73</strain>
    </source>
</reference>
<comment type="similarity">
    <text evidence="1">Belongs to the PC-esterase family. TBL subfamily.</text>
</comment>
<name>A0A804LZP4_MAIZE</name>
<dbReference type="InterPro" id="IPR026057">
    <property type="entry name" value="TBL_C"/>
</dbReference>
<feature type="domain" description="FAD/NAD(P)-binding" evidence="5">
    <location>
        <begin position="85"/>
        <end position="239"/>
    </location>
</feature>
<dbReference type="InterPro" id="IPR029063">
    <property type="entry name" value="SAM-dependent_MTases_sf"/>
</dbReference>
<dbReference type="PANTHER" id="PTHR43557">
    <property type="entry name" value="APOPTOSIS-INDUCING FACTOR 1"/>
    <property type="match status" value="1"/>
</dbReference>
<reference evidence="7" key="3">
    <citation type="submission" date="2021-05" db="UniProtKB">
        <authorList>
            <consortium name="EnsemblPlants"/>
        </authorList>
    </citation>
    <scope>IDENTIFICATION</scope>
    <source>
        <strain evidence="7">cv. B73</strain>
    </source>
</reference>
<organism evidence="7 8">
    <name type="scientific">Zea mays</name>
    <name type="common">Maize</name>
    <dbReference type="NCBI Taxonomy" id="4577"/>
    <lineage>
        <taxon>Eukaryota</taxon>
        <taxon>Viridiplantae</taxon>
        <taxon>Streptophyta</taxon>
        <taxon>Embryophyta</taxon>
        <taxon>Tracheophyta</taxon>
        <taxon>Spermatophyta</taxon>
        <taxon>Magnoliopsida</taxon>
        <taxon>Liliopsida</taxon>
        <taxon>Poales</taxon>
        <taxon>Poaceae</taxon>
        <taxon>PACMAD clade</taxon>
        <taxon>Panicoideae</taxon>
        <taxon>Andropogonodae</taxon>
        <taxon>Andropogoneae</taxon>
        <taxon>Tripsacinae</taxon>
        <taxon>Zea</taxon>
    </lineage>
</organism>
<keyword evidence="8" id="KW-1185">Reference proteome</keyword>
<dbReference type="InterPro" id="IPR023753">
    <property type="entry name" value="FAD/NAD-binding_dom"/>
</dbReference>
<evidence type="ECO:0000259" key="5">
    <source>
        <dbReference type="Pfam" id="PF07992"/>
    </source>
</evidence>
<evidence type="ECO:0000259" key="6">
    <source>
        <dbReference type="Pfam" id="PF13839"/>
    </source>
</evidence>
<dbReference type="Gramene" id="Zm00001eb048070_T001">
    <property type="protein sequence ID" value="Zm00001eb048070_P001"/>
    <property type="gene ID" value="Zm00001eb048070"/>
</dbReference>
<dbReference type="InParanoid" id="A0A804LZP4"/>
<dbReference type="Gene3D" id="3.50.50.60">
    <property type="entry name" value="FAD/NAD(P)-binding domain"/>
    <property type="match status" value="2"/>
</dbReference>
<keyword evidence="4" id="KW-0560">Oxidoreductase</keyword>
<proteinExistence type="inferred from homology"/>
<keyword evidence="3" id="KW-0274">FAD</keyword>
<dbReference type="PANTHER" id="PTHR43557:SF19">
    <property type="entry name" value="MONODEHYDROASCORBATE REDUCTASE 1, PEROXISOMAL"/>
    <property type="match status" value="1"/>
</dbReference>
<sequence length="526" mass="58732">MREAANEGELLVALVIGSDHSLRQRAPSLIPNSSFRFRIQCKHSHFPIRFQQCQHNLLDLSALLRSFVFKGRKKIVKRGSFNTFYEYGIELVLGTKVISVDVRRKTLDTSTGETISYETLIVATGARAVKLEEIGGNGGSDAENVCYLRDIADADKLVCVMRSCPAGADAVVVVGGYIGMECAAALVANRMKVIVVFPGKHLMANLFTPKIAEFYENYYASKGVTFIKGTAVSSLQISSEKVGDGSNPARRQAPTCGHAKEYRATLEFYWAPFLVESNSDNPNFHSTKEQIVNPERIETHAKHWKDVDYLIFNTYIWWMNNVDIKVRRPNSRNWSDNDEVLRIEVYGRVFKTWSDWLNDNIDPARTSIFFMTISPPHLRPSVEQALDSNLRRIEESTAALAAADDWILTYPPTGIRPLARSSGNLALQPKLSSSAHRFNSMVQDFFEDVGPLVSLQLGGSAMDGLLKIFNSYVNDILDIGCSVGVSTRYLTEKFPSAQAVGLNLSPYFLVVAAQKEEKLSRPKPIR</sequence>
<evidence type="ECO:0000313" key="8">
    <source>
        <dbReference type="Proteomes" id="UP000007305"/>
    </source>
</evidence>
<evidence type="ECO:0000256" key="4">
    <source>
        <dbReference type="ARBA" id="ARBA00023002"/>
    </source>
</evidence>
<dbReference type="AlphaFoldDB" id="A0A804LZP4"/>
<dbReference type="EnsemblPlants" id="Zm00001eb048070_T001">
    <property type="protein sequence ID" value="Zm00001eb048070_P001"/>
    <property type="gene ID" value="Zm00001eb048070"/>
</dbReference>
<evidence type="ECO:0000256" key="3">
    <source>
        <dbReference type="ARBA" id="ARBA00022827"/>
    </source>
</evidence>
<protein>
    <submittedName>
        <fullName evidence="7">Uncharacterized protein</fullName>
    </submittedName>
</protein>
<dbReference type="Gene3D" id="3.40.50.150">
    <property type="entry name" value="Vaccinia Virus protein VP39"/>
    <property type="match status" value="1"/>
</dbReference>
<dbReference type="Proteomes" id="UP000007305">
    <property type="component" value="Chromosome 1"/>
</dbReference>
<dbReference type="GO" id="GO:0016740">
    <property type="term" value="F:transferase activity"/>
    <property type="evidence" value="ECO:0007669"/>
    <property type="project" value="InterPro"/>
</dbReference>
<dbReference type="SUPFAM" id="SSF53335">
    <property type="entry name" value="S-adenosyl-L-methionine-dependent methyltransferases"/>
    <property type="match status" value="1"/>
</dbReference>
<evidence type="ECO:0000256" key="1">
    <source>
        <dbReference type="ARBA" id="ARBA00007727"/>
    </source>
</evidence>
<feature type="domain" description="Trichome birefringence-like C-terminal" evidence="6">
    <location>
        <begin position="252"/>
        <end position="380"/>
    </location>
</feature>
<dbReference type="Pfam" id="PF07992">
    <property type="entry name" value="Pyr_redox_2"/>
    <property type="match status" value="1"/>
</dbReference>
<keyword evidence="2" id="KW-0285">Flavoprotein</keyword>
<dbReference type="GO" id="GO:0016656">
    <property type="term" value="F:monodehydroascorbate reductase (NADH) activity"/>
    <property type="evidence" value="ECO:0000318"/>
    <property type="project" value="GO_Central"/>
</dbReference>
<dbReference type="Pfam" id="PF13839">
    <property type="entry name" value="PC-Esterase"/>
    <property type="match status" value="1"/>
</dbReference>
<evidence type="ECO:0000313" key="7">
    <source>
        <dbReference type="EnsemblPlants" id="Zm00001eb048070_P001"/>
    </source>
</evidence>
<dbReference type="InterPro" id="IPR050446">
    <property type="entry name" value="FAD-oxidoreductase/Apoptosis"/>
</dbReference>
<dbReference type="SUPFAM" id="SSF51905">
    <property type="entry name" value="FAD/NAD(P)-binding domain"/>
    <property type="match status" value="1"/>
</dbReference>
<accession>A0A804LZP4</accession>
<evidence type="ECO:0000256" key="2">
    <source>
        <dbReference type="ARBA" id="ARBA00022630"/>
    </source>
</evidence>
<dbReference type="InterPro" id="IPR036188">
    <property type="entry name" value="FAD/NAD-bd_sf"/>
</dbReference>
<dbReference type="PRINTS" id="PR00368">
    <property type="entry name" value="FADPNR"/>
</dbReference>
<reference evidence="8" key="1">
    <citation type="submission" date="2015-12" db="EMBL/GenBank/DDBJ databases">
        <title>Update maize B73 reference genome by single molecule sequencing technologies.</title>
        <authorList>
            <consortium name="Maize Genome Sequencing Project"/>
            <person name="Ware D."/>
        </authorList>
    </citation>
    <scope>NUCLEOTIDE SEQUENCE [LARGE SCALE GENOMIC DNA]</scope>
    <source>
        <strain evidence="8">cv. B73</strain>
    </source>
</reference>